<dbReference type="InterPro" id="IPR050476">
    <property type="entry name" value="Insect_CytP450_Detox"/>
</dbReference>
<keyword evidence="8" id="KW-0492">Microsome</keyword>
<dbReference type="GO" id="GO:0005789">
    <property type="term" value="C:endoplasmic reticulum membrane"/>
    <property type="evidence" value="ECO:0007669"/>
    <property type="project" value="UniProtKB-SubCell"/>
</dbReference>
<dbReference type="FunFam" id="1.10.630.10:FF:000042">
    <property type="entry name" value="Cytochrome P450"/>
    <property type="match status" value="1"/>
</dbReference>
<dbReference type="CDD" id="cd11056">
    <property type="entry name" value="CYP6-like"/>
    <property type="match status" value="1"/>
</dbReference>
<keyword evidence="11 14" id="KW-0503">Monooxygenase</keyword>
<keyword evidence="7" id="KW-0256">Endoplasmic reticulum</keyword>
<dbReference type="Proteomes" id="UP000051574">
    <property type="component" value="Unassembled WGS sequence"/>
</dbReference>
<evidence type="ECO:0000313" key="17">
    <source>
        <dbReference type="Proteomes" id="UP000051574"/>
    </source>
</evidence>
<keyword evidence="15" id="KW-1133">Transmembrane helix</keyword>
<evidence type="ECO:0000256" key="1">
    <source>
        <dbReference type="ARBA" id="ARBA00001971"/>
    </source>
</evidence>
<evidence type="ECO:0000256" key="10">
    <source>
        <dbReference type="ARBA" id="ARBA00023004"/>
    </source>
</evidence>
<comment type="cofactor">
    <cofactor evidence="1 13">
        <name>heme</name>
        <dbReference type="ChEBI" id="CHEBI:30413"/>
    </cofactor>
</comment>
<evidence type="ECO:0000256" key="5">
    <source>
        <dbReference type="ARBA" id="ARBA00022617"/>
    </source>
</evidence>
<comment type="subcellular location">
    <subcellularLocation>
        <location evidence="3">Endoplasmic reticulum membrane</location>
        <topology evidence="3">Peripheral membrane protein</topology>
    </subcellularLocation>
    <subcellularLocation>
        <location evidence="2">Microsome membrane</location>
        <topology evidence="2">Peripheral membrane protein</topology>
    </subcellularLocation>
</comment>
<evidence type="ECO:0000256" key="8">
    <source>
        <dbReference type="ARBA" id="ARBA00022848"/>
    </source>
</evidence>
<evidence type="ECO:0000256" key="12">
    <source>
        <dbReference type="ARBA" id="ARBA00023136"/>
    </source>
</evidence>
<accession>A0A0T6AZ95</accession>
<gene>
    <name evidence="16" type="ORF">AMK59_6928</name>
</gene>
<keyword evidence="17" id="KW-1185">Reference proteome</keyword>
<dbReference type="Pfam" id="PF00067">
    <property type="entry name" value="p450"/>
    <property type="match status" value="1"/>
</dbReference>
<evidence type="ECO:0000256" key="4">
    <source>
        <dbReference type="ARBA" id="ARBA00010617"/>
    </source>
</evidence>
<evidence type="ECO:0000256" key="11">
    <source>
        <dbReference type="ARBA" id="ARBA00023033"/>
    </source>
</evidence>
<comment type="caution">
    <text evidence="16">The sequence shown here is derived from an EMBL/GenBank/DDBJ whole genome shotgun (WGS) entry which is preliminary data.</text>
</comment>
<dbReference type="GO" id="GO:0016705">
    <property type="term" value="F:oxidoreductase activity, acting on paired donors, with incorporation or reduction of molecular oxygen"/>
    <property type="evidence" value="ECO:0007669"/>
    <property type="project" value="InterPro"/>
</dbReference>
<organism evidence="16 17">
    <name type="scientific">Oryctes borbonicus</name>
    <dbReference type="NCBI Taxonomy" id="1629725"/>
    <lineage>
        <taxon>Eukaryota</taxon>
        <taxon>Metazoa</taxon>
        <taxon>Ecdysozoa</taxon>
        <taxon>Arthropoda</taxon>
        <taxon>Hexapoda</taxon>
        <taxon>Insecta</taxon>
        <taxon>Pterygota</taxon>
        <taxon>Neoptera</taxon>
        <taxon>Endopterygota</taxon>
        <taxon>Coleoptera</taxon>
        <taxon>Polyphaga</taxon>
        <taxon>Scarabaeiformia</taxon>
        <taxon>Scarabaeidae</taxon>
        <taxon>Dynastinae</taxon>
        <taxon>Oryctes</taxon>
    </lineage>
</organism>
<dbReference type="InterPro" id="IPR001128">
    <property type="entry name" value="Cyt_P450"/>
</dbReference>
<dbReference type="PRINTS" id="PR00464">
    <property type="entry name" value="EP450II"/>
</dbReference>
<dbReference type="PROSITE" id="PS00086">
    <property type="entry name" value="CYTOCHROME_P450"/>
    <property type="match status" value="1"/>
</dbReference>
<comment type="similarity">
    <text evidence="4 14">Belongs to the cytochrome P450 family.</text>
</comment>
<protein>
    <submittedName>
        <fullName evidence="16">Cytochrome P450</fullName>
    </submittedName>
</protein>
<dbReference type="SUPFAM" id="SSF48264">
    <property type="entry name" value="Cytochrome P450"/>
    <property type="match status" value="1"/>
</dbReference>
<keyword evidence="10 13" id="KW-0408">Iron</keyword>
<evidence type="ECO:0000313" key="16">
    <source>
        <dbReference type="EMBL" id="KRT80276.1"/>
    </source>
</evidence>
<keyword evidence="5 13" id="KW-0349">Heme</keyword>
<dbReference type="PANTHER" id="PTHR24292:SF100">
    <property type="entry name" value="CYTOCHROME P450 6A16, ISOFORM B-RELATED"/>
    <property type="match status" value="1"/>
</dbReference>
<keyword evidence="15" id="KW-0812">Transmembrane</keyword>
<dbReference type="PRINTS" id="PR00385">
    <property type="entry name" value="P450"/>
</dbReference>
<evidence type="ECO:0000256" key="13">
    <source>
        <dbReference type="PIRSR" id="PIRSR602402-1"/>
    </source>
</evidence>
<dbReference type="PANTHER" id="PTHR24292">
    <property type="entry name" value="CYTOCHROME P450"/>
    <property type="match status" value="1"/>
</dbReference>
<dbReference type="InterPro" id="IPR036396">
    <property type="entry name" value="Cyt_P450_sf"/>
</dbReference>
<keyword evidence="9 14" id="KW-0560">Oxidoreductase</keyword>
<name>A0A0T6AZ95_9SCAR</name>
<reference evidence="16 17" key="1">
    <citation type="submission" date="2015-09" db="EMBL/GenBank/DDBJ databases">
        <title>Draft genome of the scarab beetle Oryctes borbonicus.</title>
        <authorList>
            <person name="Meyer J.M."/>
            <person name="Markov G.V."/>
            <person name="Baskaran P."/>
            <person name="Herrmann M."/>
            <person name="Sommer R.J."/>
            <person name="Roedelsperger C."/>
        </authorList>
    </citation>
    <scope>NUCLEOTIDE SEQUENCE [LARGE SCALE GENOMIC DNA]</scope>
    <source>
        <strain evidence="16">OB123</strain>
        <tissue evidence="16">Whole animal</tissue>
    </source>
</reference>
<proteinExistence type="inferred from homology"/>
<evidence type="ECO:0000256" key="15">
    <source>
        <dbReference type="SAM" id="Phobius"/>
    </source>
</evidence>
<dbReference type="InterPro" id="IPR002402">
    <property type="entry name" value="Cyt_P450_E_grp-II"/>
</dbReference>
<evidence type="ECO:0000256" key="7">
    <source>
        <dbReference type="ARBA" id="ARBA00022824"/>
    </source>
</evidence>
<dbReference type="InterPro" id="IPR017972">
    <property type="entry name" value="Cyt_P450_CS"/>
</dbReference>
<evidence type="ECO:0000256" key="14">
    <source>
        <dbReference type="RuleBase" id="RU000461"/>
    </source>
</evidence>
<sequence>MVLSGDILIDIFSVLIAIFVIAIVFFKRRYSHWKNLGVEYLEPTIPFGNYKPSYFQAKSIAEIWTEFYDAMKAKTAKHAGWYFFHLAVYVPMDLDLIKSIMQTDFAHFTDHLGYVNEKDDPLSATVFSLEGQRWRNLRMKLTPTFTSGKMKLMFPIMIKLSEELIETLRKECGNSPIDAKDISARFTTDVIGNCAFGIDCNSLRDPNTEFRIKGKRVFSLTPVEMLSNFLSFLFPNAMKFFGVRLFPKEATDFFLKVIKDTADYRQTNNIRRNDAFQLLLDMLNNEGKETDNTLTFSELAAQAFVFFIAGFETSSTLMSFALIELSLNEDVQNRLRDEINEVLRKNNGELTYEALSEMRYMDMVISETLRKYPPLPTLSRVCTKDYQVPNSEIQLRIGDGVMILVRGIHYDPDIYPDPHKFDPTRFSEEKKSKRHQFAFLPFGEGPRICLGKKFLLTCVVYDALFFLGLRFGLMQAKVGLASLIKNFKFKYNPRTPYPIKCDPKSFLTSAQGGLWMDVQKIDSE</sequence>
<evidence type="ECO:0000256" key="2">
    <source>
        <dbReference type="ARBA" id="ARBA00004174"/>
    </source>
</evidence>
<evidence type="ECO:0000256" key="3">
    <source>
        <dbReference type="ARBA" id="ARBA00004406"/>
    </source>
</evidence>
<keyword evidence="12 15" id="KW-0472">Membrane</keyword>
<feature type="binding site" description="axial binding residue" evidence="13">
    <location>
        <position position="449"/>
    </location>
    <ligand>
        <name>heme</name>
        <dbReference type="ChEBI" id="CHEBI:30413"/>
    </ligand>
    <ligandPart>
        <name>Fe</name>
        <dbReference type="ChEBI" id="CHEBI:18248"/>
    </ligandPart>
</feature>
<dbReference type="EMBL" id="LJIG01022495">
    <property type="protein sequence ID" value="KRT80276.1"/>
    <property type="molecule type" value="Genomic_DNA"/>
</dbReference>
<keyword evidence="6 13" id="KW-0479">Metal-binding</keyword>
<dbReference type="GO" id="GO:0004497">
    <property type="term" value="F:monooxygenase activity"/>
    <property type="evidence" value="ECO:0007669"/>
    <property type="project" value="UniProtKB-KW"/>
</dbReference>
<dbReference type="Gene3D" id="1.10.630.10">
    <property type="entry name" value="Cytochrome P450"/>
    <property type="match status" value="1"/>
</dbReference>
<feature type="transmembrane region" description="Helical" evidence="15">
    <location>
        <begin position="6"/>
        <end position="26"/>
    </location>
</feature>
<dbReference type="AlphaFoldDB" id="A0A0T6AZ95"/>
<dbReference type="OrthoDB" id="2789670at2759"/>
<evidence type="ECO:0000256" key="9">
    <source>
        <dbReference type="ARBA" id="ARBA00023002"/>
    </source>
</evidence>
<dbReference type="GO" id="GO:0005506">
    <property type="term" value="F:iron ion binding"/>
    <property type="evidence" value="ECO:0007669"/>
    <property type="project" value="InterPro"/>
</dbReference>
<dbReference type="GO" id="GO:0020037">
    <property type="term" value="F:heme binding"/>
    <property type="evidence" value="ECO:0007669"/>
    <property type="project" value="InterPro"/>
</dbReference>
<evidence type="ECO:0000256" key="6">
    <source>
        <dbReference type="ARBA" id="ARBA00022723"/>
    </source>
</evidence>